<keyword evidence="1" id="KW-0808">Transferase</keyword>
<dbReference type="AlphaFoldDB" id="A0A8X6FVD5"/>
<dbReference type="GO" id="GO:0003964">
    <property type="term" value="F:RNA-directed DNA polymerase activity"/>
    <property type="evidence" value="ECO:0007669"/>
    <property type="project" value="UniProtKB-KW"/>
</dbReference>
<accession>A0A8X6FVD5</accession>
<dbReference type="Gene3D" id="3.60.10.10">
    <property type="entry name" value="Endonuclease/exonuclease/phosphatase"/>
    <property type="match status" value="1"/>
</dbReference>
<dbReference type="InterPro" id="IPR052560">
    <property type="entry name" value="RdDP_mobile_element"/>
</dbReference>
<keyword evidence="1" id="KW-0695">RNA-directed DNA polymerase</keyword>
<comment type="caution">
    <text evidence="1">The sequence shown here is derived from an EMBL/GenBank/DDBJ whole genome shotgun (WGS) entry which is preliminary data.</text>
</comment>
<organism evidence="1 2">
    <name type="scientific">Trichonephila clavata</name>
    <name type="common">Joro spider</name>
    <name type="synonym">Nephila clavata</name>
    <dbReference type="NCBI Taxonomy" id="2740835"/>
    <lineage>
        <taxon>Eukaryota</taxon>
        <taxon>Metazoa</taxon>
        <taxon>Ecdysozoa</taxon>
        <taxon>Arthropoda</taxon>
        <taxon>Chelicerata</taxon>
        <taxon>Arachnida</taxon>
        <taxon>Araneae</taxon>
        <taxon>Araneomorphae</taxon>
        <taxon>Entelegynae</taxon>
        <taxon>Araneoidea</taxon>
        <taxon>Nephilidae</taxon>
        <taxon>Trichonephila</taxon>
    </lineage>
</organism>
<name>A0A8X6FVD5_TRICU</name>
<dbReference type="Proteomes" id="UP000887116">
    <property type="component" value="Unassembled WGS sequence"/>
</dbReference>
<dbReference type="PANTHER" id="PTHR36688">
    <property type="entry name" value="ENDO/EXONUCLEASE/PHOSPHATASE DOMAIN-CONTAINING PROTEIN"/>
    <property type="match status" value="1"/>
</dbReference>
<evidence type="ECO:0000313" key="2">
    <source>
        <dbReference type="Proteomes" id="UP000887116"/>
    </source>
</evidence>
<keyword evidence="2" id="KW-1185">Reference proteome</keyword>
<evidence type="ECO:0000313" key="1">
    <source>
        <dbReference type="EMBL" id="GFQ89277.1"/>
    </source>
</evidence>
<protein>
    <submittedName>
        <fullName evidence="1">RNA-directed DNA polymerase from mobile element jockey</fullName>
    </submittedName>
</protein>
<sequence length="364" mass="41396">MTRLLKNFEHTASSVTQDKKGCVWSVSRGLRPKSKLQSTSFSSGRSQLRILQCNGLCTSATRVKLDQLLDLANRHQAHIIVIQETKLKPTYNLKLREYCILRKDRLNKGGGGLMFLIRNSNFECVELPPFSDTELEVQAIKVKWNNKCLNIYNAYQPPGNRGVSSDTLDPNLHRFLIYLGYDSRDALDVAFASPDIFPSCSWTVLNSVGSDHSPVLIEFSHTHKTPNSKNAFFWNFKKANWGLYKSSLDNSLSGAVSFCDLDSKWRFFKDSVLRAACLAIPRGNRKKYKPNFIHNSEALLPLLHQRNALQRDFMSSPSPDAKSALNLINAKIKQLYSVIRRDRWNSLCEKDLTHLPLTQNSGTW</sequence>
<dbReference type="OrthoDB" id="412981at2759"/>
<dbReference type="PANTHER" id="PTHR36688:SF2">
    <property type="entry name" value="ENDONUCLEASE_EXONUCLEASE_PHOSPHATASE DOMAIN-CONTAINING PROTEIN"/>
    <property type="match status" value="1"/>
</dbReference>
<dbReference type="EMBL" id="BMAO01023533">
    <property type="protein sequence ID" value="GFQ89277.1"/>
    <property type="molecule type" value="Genomic_DNA"/>
</dbReference>
<gene>
    <name evidence="1" type="primary">jockeypol_28</name>
    <name evidence="1" type="ORF">TNCT_699991</name>
</gene>
<reference evidence="1" key="1">
    <citation type="submission" date="2020-07" db="EMBL/GenBank/DDBJ databases">
        <title>Multicomponent nature underlies the extraordinary mechanical properties of spider dragline silk.</title>
        <authorList>
            <person name="Kono N."/>
            <person name="Nakamura H."/>
            <person name="Mori M."/>
            <person name="Yoshida Y."/>
            <person name="Ohtoshi R."/>
            <person name="Malay A.D."/>
            <person name="Moran D.A.P."/>
            <person name="Tomita M."/>
            <person name="Numata K."/>
            <person name="Arakawa K."/>
        </authorList>
    </citation>
    <scope>NUCLEOTIDE SEQUENCE</scope>
</reference>
<keyword evidence="1" id="KW-0548">Nucleotidyltransferase</keyword>
<proteinExistence type="predicted"/>
<dbReference type="InterPro" id="IPR036691">
    <property type="entry name" value="Endo/exonu/phosph_ase_sf"/>
</dbReference>
<dbReference type="SUPFAM" id="SSF56219">
    <property type="entry name" value="DNase I-like"/>
    <property type="match status" value="1"/>
</dbReference>